<comment type="caution">
    <text evidence="2">The sequence shown here is derived from an EMBL/GenBank/DDBJ whole genome shotgun (WGS) entry which is preliminary data.</text>
</comment>
<organism evidence="2 3">
    <name type="scientific">Eiseniibacteriota bacterium</name>
    <dbReference type="NCBI Taxonomy" id="2212470"/>
    <lineage>
        <taxon>Bacteria</taxon>
        <taxon>Candidatus Eiseniibacteriota</taxon>
    </lineage>
</organism>
<evidence type="ECO:0000256" key="1">
    <source>
        <dbReference type="SAM" id="MobiDB-lite"/>
    </source>
</evidence>
<dbReference type="AlphaFoldDB" id="A0A7Y2ECU2"/>
<protein>
    <submittedName>
        <fullName evidence="2">Uncharacterized protein</fullName>
    </submittedName>
</protein>
<feature type="compositionally biased region" description="Acidic residues" evidence="1">
    <location>
        <begin position="28"/>
        <end position="38"/>
    </location>
</feature>
<sequence>MLKFRTQVICLSAVVAFGLSGCSKSETAESDPPAEDVANDMAADIQEQNTPEKFAEDQSQFKQEPTQSSGYVVEYDPNATYTQDDLPAGGNFLKLNLTNMDEATVNKVIHRLKTEKPTCGDHGPEVIEQVMATRPGCSSSLINARNIIREERMKARSGM</sequence>
<gene>
    <name evidence="2" type="ORF">HKN21_03115</name>
</gene>
<feature type="compositionally biased region" description="Polar residues" evidence="1">
    <location>
        <begin position="46"/>
        <end position="69"/>
    </location>
</feature>
<evidence type="ECO:0000313" key="3">
    <source>
        <dbReference type="Proteomes" id="UP000547674"/>
    </source>
</evidence>
<dbReference type="PROSITE" id="PS51257">
    <property type="entry name" value="PROKAR_LIPOPROTEIN"/>
    <property type="match status" value="1"/>
</dbReference>
<feature type="region of interest" description="Disordered" evidence="1">
    <location>
        <begin position="23"/>
        <end position="69"/>
    </location>
</feature>
<dbReference type="EMBL" id="JABDJR010000115">
    <property type="protein sequence ID" value="NNF05728.1"/>
    <property type="molecule type" value="Genomic_DNA"/>
</dbReference>
<dbReference type="Proteomes" id="UP000547674">
    <property type="component" value="Unassembled WGS sequence"/>
</dbReference>
<name>A0A7Y2ECU2_UNCEI</name>
<evidence type="ECO:0000313" key="2">
    <source>
        <dbReference type="EMBL" id="NNF05728.1"/>
    </source>
</evidence>
<reference evidence="2 3" key="1">
    <citation type="submission" date="2020-03" db="EMBL/GenBank/DDBJ databases">
        <title>Metabolic flexibility allows generalist bacteria to become dominant in a frequently disturbed ecosystem.</title>
        <authorList>
            <person name="Chen Y.-J."/>
            <person name="Leung P.M."/>
            <person name="Bay S.K."/>
            <person name="Hugenholtz P."/>
            <person name="Kessler A.J."/>
            <person name="Shelley G."/>
            <person name="Waite D.W."/>
            <person name="Cook P.L."/>
            <person name="Greening C."/>
        </authorList>
    </citation>
    <scope>NUCLEOTIDE SEQUENCE [LARGE SCALE GENOMIC DNA]</scope>
    <source>
        <strain evidence="2">SS_bin_28</strain>
    </source>
</reference>
<accession>A0A7Y2ECU2</accession>
<proteinExistence type="predicted"/>